<reference evidence="2" key="1">
    <citation type="submission" date="2017-09" db="EMBL/GenBank/DDBJ databases">
        <title>FDA dAtabase for Regulatory Grade micrObial Sequences (FDA-ARGOS): Supporting development and validation of Infectious Disease Dx tests.</title>
        <authorList>
            <person name="Minogue T."/>
            <person name="Wolcott M."/>
            <person name="Wasieloski L."/>
            <person name="Aguilar W."/>
            <person name="Moore D."/>
            <person name="Tallon L."/>
            <person name="Sadzewicz L."/>
            <person name="Ott S."/>
            <person name="Zhao X."/>
            <person name="Nagaraj S."/>
            <person name="Vavikolanu K."/>
            <person name="Aluvathingal J."/>
            <person name="Nadendla S."/>
            <person name="Sichtig H."/>
        </authorList>
    </citation>
    <scope>NUCLEOTIDE SEQUENCE [LARGE SCALE GENOMIC DNA]</scope>
    <source>
        <strain evidence="2">FDAARGOS_369</strain>
    </source>
</reference>
<dbReference type="NCBIfam" id="NF041390">
    <property type="entry name" value="TadE_Rv3655c"/>
    <property type="match status" value="1"/>
</dbReference>
<dbReference type="Proteomes" id="UP000218628">
    <property type="component" value="Chromosome"/>
</dbReference>
<dbReference type="EMBL" id="CP023510">
    <property type="protein sequence ID" value="ATF63426.1"/>
    <property type="molecule type" value="Genomic_DNA"/>
</dbReference>
<dbReference type="AlphaFoldDB" id="A0A291DG05"/>
<dbReference type="InterPro" id="IPR049790">
    <property type="entry name" value="Rv3655c/TadE"/>
</dbReference>
<name>A0A291DG05_9MICC</name>
<evidence type="ECO:0000313" key="2">
    <source>
        <dbReference type="Proteomes" id="UP000218628"/>
    </source>
</evidence>
<proteinExistence type="predicted"/>
<evidence type="ECO:0000313" key="1">
    <source>
        <dbReference type="EMBL" id="ATF63426.1"/>
    </source>
</evidence>
<gene>
    <name evidence="1" type="ORF">CO690_06950</name>
</gene>
<sequence length="167" mass="16989">MNAHVNLGALRRTCSAGKTSVDPTLSTPHKSPAEEGVITAEFAVALPAVTVVLALCLGAASTGVAQLKVEESARTAARAAARGDSEAQIRSAVSRIDPAQSVQISVSPDDVVVTEAGRAREVHVRVSRPAPGVIGSATGWVLRADAHARVEAGAENDAENGAGHEGE</sequence>
<protein>
    <submittedName>
        <fullName evidence="1">Fe3+ hydroxamate ABC transporter substrate-binding protein</fullName>
    </submittedName>
</protein>
<accession>A0A291DG05</accession>
<organism evidence="1 2">
    <name type="scientific">Rothia mucilaginosa</name>
    <dbReference type="NCBI Taxonomy" id="43675"/>
    <lineage>
        <taxon>Bacteria</taxon>
        <taxon>Bacillati</taxon>
        <taxon>Actinomycetota</taxon>
        <taxon>Actinomycetes</taxon>
        <taxon>Micrococcales</taxon>
        <taxon>Micrococcaceae</taxon>
        <taxon>Rothia</taxon>
    </lineage>
</organism>